<dbReference type="SUPFAM" id="SSF56672">
    <property type="entry name" value="DNA/RNA polymerases"/>
    <property type="match status" value="1"/>
</dbReference>
<dbReference type="GO" id="GO:0004523">
    <property type="term" value="F:RNA-DNA hybrid ribonuclease activity"/>
    <property type="evidence" value="ECO:0007669"/>
    <property type="project" value="InterPro"/>
</dbReference>
<dbReference type="InterPro" id="IPR026960">
    <property type="entry name" value="RVT-Znf"/>
</dbReference>
<dbReference type="Pfam" id="PF13456">
    <property type="entry name" value="RVT_3"/>
    <property type="match status" value="1"/>
</dbReference>
<dbReference type="GO" id="GO:0003676">
    <property type="term" value="F:nucleic acid binding"/>
    <property type="evidence" value="ECO:0007669"/>
    <property type="project" value="InterPro"/>
</dbReference>
<dbReference type="SUPFAM" id="SSF53098">
    <property type="entry name" value="Ribonuclease H-like"/>
    <property type="match status" value="1"/>
</dbReference>
<keyword evidence="3" id="KW-1185">Reference proteome</keyword>
<evidence type="ECO:0000259" key="1">
    <source>
        <dbReference type="PROSITE" id="PS50878"/>
    </source>
</evidence>
<dbReference type="InterPro" id="IPR043502">
    <property type="entry name" value="DNA/RNA_pol_sf"/>
</dbReference>
<dbReference type="EMBL" id="JBEDUW010000005">
    <property type="protein sequence ID" value="KAK9926536.1"/>
    <property type="molecule type" value="Genomic_DNA"/>
</dbReference>
<dbReference type="Pfam" id="PF13966">
    <property type="entry name" value="zf-RVT"/>
    <property type="match status" value="1"/>
</dbReference>
<feature type="domain" description="Reverse transcriptase" evidence="1">
    <location>
        <begin position="34"/>
        <end position="316"/>
    </location>
</feature>
<protein>
    <recommendedName>
        <fullName evidence="1">Reverse transcriptase domain-containing protein</fullName>
    </recommendedName>
</protein>
<gene>
    <name evidence="2" type="ORF">M0R45_023762</name>
</gene>
<dbReference type="Proteomes" id="UP001457282">
    <property type="component" value="Unassembled WGS sequence"/>
</dbReference>
<dbReference type="Pfam" id="PF00078">
    <property type="entry name" value="RVT_1"/>
    <property type="match status" value="1"/>
</dbReference>
<dbReference type="CDD" id="cd06222">
    <property type="entry name" value="RNase_H_like"/>
    <property type="match status" value="1"/>
</dbReference>
<sequence length="937" mass="105757">MGALKSPGPDGFPGLFYHKYWEIVNIVVFNTSRDFHSGLVSIQALNQTHIALIPKIPNPESTSHFRPISLCNNSYKILSKLLANRMKVILPTIISHKQNAFVPDRQIQDNILLAHETYHYLKLKREGDNHELGLKLDMNKAYDRVEWDFLEAALLRFGFNQGWVRLVMACVTTVSFSIVLNGNDGGFFKPNRGLRQGDPLSPYLFLIISEVLSLQITRSIYDGGLTGVKLTRSCPVVSHLFFADDALFFLKATLQNCTSLDRIFRVFCLASGQLINYDKSSIFFSPNTPQQLQTLMCELFNINLVDHPGNYLGMPTIWGRSKSEALSYILERVNRKIDGWKQSTLSLAGKEVLIKSVAMAIPTFPMSCFKFPASVCDQINSALANFWWGYNENGVKLHWKSWNVLCQAKESGGLGFRDLSSFNTALLAKQCWRILQEPNSFWTKVLKARYFPNCDFKDAVKGYRASWSWSSLLDARDIIMKGSSWQVINGTDINIWKDNWLPPPFEGPIVPSVPLLQDTPTMVCSLIDWDRNVWDLSHINQFIDQDVCKHIGMIPIGDGSGSDRLVWPWNTNGVYSVKSGYHWYHSRKFKAIPNNNHHSHQASTLFWKLIWSMNTIPKIQNFFWRAVSKATSTLLNLYRRRLAASPMCPLCSSDEESMEHILLLCPWVELVWFGSPLGLEIDKGKVTTLDKWVLDLLATISSKSERKRLITMVGFFCWAIWKARCSFIYQGVEVSPTKTITMALSLMNEFFSVRSGQQTCSVVNTGSNYWNPPPIDYIKVNCDAAWNSTTCRAGLGSVIRDSTSSLLGGLARPTSCGSALIAESKAILEGVKLAKDLEVRKLVVETDSKVIIDNLRNPSTSEDWRICPIIRSIRKLSSSFSDIRWEWIPREANRAAHIAASLAIGAVGLSRWATQPPLPLVRVLRNDGLPCPPNATD</sequence>
<dbReference type="PANTHER" id="PTHR33116">
    <property type="entry name" value="REVERSE TRANSCRIPTASE ZINC-BINDING DOMAIN-CONTAINING PROTEIN-RELATED-RELATED"/>
    <property type="match status" value="1"/>
</dbReference>
<dbReference type="AlphaFoldDB" id="A0AAW1WPA0"/>
<dbReference type="InterPro" id="IPR036397">
    <property type="entry name" value="RNaseH_sf"/>
</dbReference>
<dbReference type="Gene3D" id="3.30.420.10">
    <property type="entry name" value="Ribonuclease H-like superfamily/Ribonuclease H"/>
    <property type="match status" value="1"/>
</dbReference>
<reference evidence="2 3" key="1">
    <citation type="journal article" date="2023" name="G3 (Bethesda)">
        <title>A chromosome-length genome assembly and annotation of blackberry (Rubus argutus, cv. 'Hillquist').</title>
        <authorList>
            <person name="Bruna T."/>
            <person name="Aryal R."/>
            <person name="Dudchenko O."/>
            <person name="Sargent D.J."/>
            <person name="Mead D."/>
            <person name="Buti M."/>
            <person name="Cavallini A."/>
            <person name="Hytonen T."/>
            <person name="Andres J."/>
            <person name="Pham M."/>
            <person name="Weisz D."/>
            <person name="Mascagni F."/>
            <person name="Usai G."/>
            <person name="Natali L."/>
            <person name="Bassil N."/>
            <person name="Fernandez G.E."/>
            <person name="Lomsadze A."/>
            <person name="Armour M."/>
            <person name="Olukolu B."/>
            <person name="Poorten T."/>
            <person name="Britton C."/>
            <person name="Davik J."/>
            <person name="Ashrafi H."/>
            <person name="Aiden E.L."/>
            <person name="Borodovsky M."/>
            <person name="Worthington M."/>
        </authorList>
    </citation>
    <scope>NUCLEOTIDE SEQUENCE [LARGE SCALE GENOMIC DNA]</scope>
    <source>
        <strain evidence="2">PI 553951</strain>
    </source>
</reference>
<dbReference type="InterPro" id="IPR012337">
    <property type="entry name" value="RNaseH-like_sf"/>
</dbReference>
<dbReference type="InterPro" id="IPR044730">
    <property type="entry name" value="RNase_H-like_dom_plant"/>
</dbReference>
<organism evidence="2 3">
    <name type="scientific">Rubus argutus</name>
    <name type="common">Southern blackberry</name>
    <dbReference type="NCBI Taxonomy" id="59490"/>
    <lineage>
        <taxon>Eukaryota</taxon>
        <taxon>Viridiplantae</taxon>
        <taxon>Streptophyta</taxon>
        <taxon>Embryophyta</taxon>
        <taxon>Tracheophyta</taxon>
        <taxon>Spermatophyta</taxon>
        <taxon>Magnoliopsida</taxon>
        <taxon>eudicotyledons</taxon>
        <taxon>Gunneridae</taxon>
        <taxon>Pentapetalae</taxon>
        <taxon>rosids</taxon>
        <taxon>fabids</taxon>
        <taxon>Rosales</taxon>
        <taxon>Rosaceae</taxon>
        <taxon>Rosoideae</taxon>
        <taxon>Rosoideae incertae sedis</taxon>
        <taxon>Rubus</taxon>
    </lineage>
</organism>
<evidence type="ECO:0000313" key="3">
    <source>
        <dbReference type="Proteomes" id="UP001457282"/>
    </source>
</evidence>
<name>A0AAW1WPA0_RUBAR</name>
<comment type="caution">
    <text evidence="2">The sequence shown here is derived from an EMBL/GenBank/DDBJ whole genome shotgun (WGS) entry which is preliminary data.</text>
</comment>
<proteinExistence type="predicted"/>
<dbReference type="PROSITE" id="PS50878">
    <property type="entry name" value="RT_POL"/>
    <property type="match status" value="1"/>
</dbReference>
<accession>A0AAW1WPA0</accession>
<evidence type="ECO:0000313" key="2">
    <source>
        <dbReference type="EMBL" id="KAK9926536.1"/>
    </source>
</evidence>
<dbReference type="PANTHER" id="PTHR33116:SF86">
    <property type="entry name" value="REVERSE TRANSCRIPTASE DOMAIN-CONTAINING PROTEIN"/>
    <property type="match status" value="1"/>
</dbReference>
<dbReference type="InterPro" id="IPR000477">
    <property type="entry name" value="RT_dom"/>
</dbReference>
<dbReference type="InterPro" id="IPR002156">
    <property type="entry name" value="RNaseH_domain"/>
</dbReference>
<dbReference type="CDD" id="cd01650">
    <property type="entry name" value="RT_nLTR_like"/>
    <property type="match status" value="1"/>
</dbReference>